<evidence type="ECO:0000313" key="2">
    <source>
        <dbReference type="Proteomes" id="UP000237819"/>
    </source>
</evidence>
<reference evidence="1 2" key="1">
    <citation type="submission" date="2018-02" db="EMBL/GenBank/DDBJ databases">
        <title>Comparative genomes isolates from brazilian mangrove.</title>
        <authorList>
            <person name="Araujo J.E."/>
            <person name="Taketani R.G."/>
            <person name="Silva M.C.P."/>
            <person name="Loureco M.V."/>
            <person name="Andreote F.D."/>
        </authorList>
    </citation>
    <scope>NUCLEOTIDE SEQUENCE [LARGE SCALE GENOMIC DNA]</scope>
    <source>
        <strain evidence="1 2">Nap-Phe MGV</strain>
    </source>
</reference>
<organism evidence="1 2">
    <name type="scientific">Blastopirellula marina</name>
    <dbReference type="NCBI Taxonomy" id="124"/>
    <lineage>
        <taxon>Bacteria</taxon>
        <taxon>Pseudomonadati</taxon>
        <taxon>Planctomycetota</taxon>
        <taxon>Planctomycetia</taxon>
        <taxon>Pirellulales</taxon>
        <taxon>Pirellulaceae</taxon>
        <taxon>Blastopirellula</taxon>
    </lineage>
</organism>
<name>A0A2S8GIX0_9BACT</name>
<dbReference type="OrthoDB" id="9768066at2"/>
<accession>A0A2S8GIX0</accession>
<dbReference type="Pfam" id="PF18934">
    <property type="entry name" value="DUF5682"/>
    <property type="match status" value="1"/>
</dbReference>
<proteinExistence type="predicted"/>
<dbReference type="AlphaFoldDB" id="A0A2S8GIX0"/>
<gene>
    <name evidence="1" type="ORF">C5Y93_19655</name>
</gene>
<comment type="caution">
    <text evidence="1">The sequence shown here is derived from an EMBL/GenBank/DDBJ whole genome shotgun (WGS) entry which is preliminary data.</text>
</comment>
<evidence type="ECO:0000313" key="1">
    <source>
        <dbReference type="EMBL" id="PQO44395.1"/>
    </source>
</evidence>
<dbReference type="Proteomes" id="UP000237819">
    <property type="component" value="Unassembled WGS sequence"/>
</dbReference>
<dbReference type="InterPro" id="IPR043737">
    <property type="entry name" value="DUF5682"/>
</dbReference>
<sequence length="769" mass="86080">MGAWQLRAYLDELQPEVLLIEGIDDATPLIADMTRKETKPPIAILAYTDSLPVRTIVTPLARYSPEFQAISWAKEHGADAQFFDLPSECFLGLLDAEYELREKARAALLAKPDEEEEAAEKANPDSSEVAAELDEPKISLYHQVAVAAGETDFETYWERQFEHNTSGGSYRGGTLEFGQAVRELEEDRPRWRAENLIREAYMRRRIEETIAAGTAPEKIVAVVGAFHATALSPDLPPMTDDELASLRRRASKLTLMPYSYFKLSSQSGYGAGNHAPAYFELMWDALNEGNVRGLSHRYLSSVAQHLRKAGTHRSTAEVIESVRLAETLSALKDGLAPTLSDLRDAAITLLGHGELTTVKEALVRVDVGTEIGELPEGVSQTSIQADFQRELKRLKLDKYKTTVEQPLDLDLRENRQAKSEEAAYLDLNRSSLFHRLRMLEVPFAKWTGVRQDSTTWAERWIMQWTPESEIALVEAVLEGETILLATAFRFNARLEKCATIADAAHLVHDACQCGMIEAMDQARSRLQELAVVTSDFVAIAEAAFELMQVVRYGNVRRFDPEPLLPLLEELFVEGSLSLFAAANCDDNAAGPLLEAIDKLNRVGLEFSELVDESLWNDKLQQLADADDRNPLLSGYACAILLERGLIPNEALSREVSRRLSPGVPADLGAGWFEGLAQRNRYALLARQTLWEQLADYVASLDDEQFTRALVFLRRAFSSFVPRERRQICENLGEHWGLNKDQTAELLEAPLSEAEEEKLSDLNDFDFGDF</sequence>
<dbReference type="EMBL" id="PUHZ01000020">
    <property type="protein sequence ID" value="PQO44395.1"/>
    <property type="molecule type" value="Genomic_DNA"/>
</dbReference>
<protein>
    <submittedName>
        <fullName evidence="1">Uncharacterized protein</fullName>
    </submittedName>
</protein>